<evidence type="ECO:0000313" key="4">
    <source>
        <dbReference type="Proteomes" id="UP000692954"/>
    </source>
</evidence>
<evidence type="ECO:0000256" key="2">
    <source>
        <dbReference type="SAM" id="MobiDB-lite"/>
    </source>
</evidence>
<reference evidence="3" key="1">
    <citation type="submission" date="2021-01" db="EMBL/GenBank/DDBJ databases">
        <authorList>
            <consortium name="Genoscope - CEA"/>
            <person name="William W."/>
        </authorList>
    </citation>
    <scope>NUCLEOTIDE SEQUENCE</scope>
</reference>
<comment type="caution">
    <text evidence="3">The sequence shown here is derived from an EMBL/GenBank/DDBJ whole genome shotgun (WGS) entry which is preliminary data.</text>
</comment>
<dbReference type="OrthoDB" id="301963at2759"/>
<feature type="coiled-coil region" evidence="1">
    <location>
        <begin position="122"/>
        <end position="149"/>
    </location>
</feature>
<dbReference type="Proteomes" id="UP000692954">
    <property type="component" value="Unassembled WGS sequence"/>
</dbReference>
<feature type="region of interest" description="Disordered" evidence="2">
    <location>
        <begin position="1"/>
        <end position="24"/>
    </location>
</feature>
<accession>A0A8S1NYW2</accession>
<protein>
    <submittedName>
        <fullName evidence="3">Uncharacterized protein</fullName>
    </submittedName>
</protein>
<gene>
    <name evidence="3" type="ORF">PSON_ATCC_30995.1.T0650071</name>
</gene>
<keyword evidence="4" id="KW-1185">Reference proteome</keyword>
<name>A0A8S1NYW2_9CILI</name>
<dbReference type="EMBL" id="CAJJDN010000065">
    <property type="protein sequence ID" value="CAD8095751.1"/>
    <property type="molecule type" value="Genomic_DNA"/>
</dbReference>
<keyword evidence="1" id="KW-0175">Coiled coil</keyword>
<feature type="coiled-coil region" evidence="1">
    <location>
        <begin position="231"/>
        <end position="307"/>
    </location>
</feature>
<feature type="coiled-coil region" evidence="1">
    <location>
        <begin position="61"/>
        <end position="91"/>
    </location>
</feature>
<evidence type="ECO:0000313" key="3">
    <source>
        <dbReference type="EMBL" id="CAD8095751.1"/>
    </source>
</evidence>
<evidence type="ECO:0000256" key="1">
    <source>
        <dbReference type="SAM" id="Coils"/>
    </source>
</evidence>
<sequence length="616" mass="73452">MNRSVRQNQRIPHSLNQSMTNGLPALNQDNTNLCISQFYRRRVTQKYQDSPSNDISTGRVQIQFQKDAEQMKEEILLLKKENQKLKHINQQLCFQIKLDEKEQIEKRTTQDVSDDQVNPNQNQRLVEKLKQARLLLQEKQAEIDNLKKSTRYMRLQEMENELCATKLKFEFLNKQFNEILKTENDVNKFQKLTVQTIELEEQLRQLSFSHQKQKKKVLNLRQELLTCLAIKEKLKKQLEQTKNDFEKFIKDHEQEIEKKKKYKQTIELLNQQLADKQTLIQQMQTELDKQRMLVSQKQRQFKELEDQYQTKKSWLTNKREAPTSFQEILDEKVKKNNIVISDDEMNYSIRVGSDSKIIFEDEIQEKTQILPNRISMESAKEELKTSRIQSSRHLQEIEYIKQKLPRVNLCDVENIGKSLKYKLISEKIILEDIHKFFEQKQDITIQELVEILQEYPFNLQDYKEALLLARYLIEDNSQQFVDFTPFQVNDICIIKSVLKKVIGKYTLLNEEQQLQIMNSIGQQIWKFRQSIVEQIKIIVQKKTNSQFCECCDENDFRSALINSNIILDDKQKEFLGQFIYKEFDGVKLFDYKVLIDKFGIFLQSVSTEKVRIQQSK</sequence>
<proteinExistence type="predicted"/>
<organism evidence="3 4">
    <name type="scientific">Paramecium sonneborni</name>
    <dbReference type="NCBI Taxonomy" id="65129"/>
    <lineage>
        <taxon>Eukaryota</taxon>
        <taxon>Sar</taxon>
        <taxon>Alveolata</taxon>
        <taxon>Ciliophora</taxon>
        <taxon>Intramacronucleata</taxon>
        <taxon>Oligohymenophorea</taxon>
        <taxon>Peniculida</taxon>
        <taxon>Parameciidae</taxon>
        <taxon>Paramecium</taxon>
    </lineage>
</organism>
<dbReference type="AlphaFoldDB" id="A0A8S1NYW2"/>